<comment type="caution">
    <text evidence="3">The sequence shown here is derived from an EMBL/GenBank/DDBJ whole genome shotgun (WGS) entry which is preliminary data.</text>
</comment>
<dbReference type="Proteomes" id="UP000518288">
    <property type="component" value="Unassembled WGS sequence"/>
</dbReference>
<dbReference type="AlphaFoldDB" id="A0A7Y9U600"/>
<evidence type="ECO:0000256" key="1">
    <source>
        <dbReference type="ARBA" id="ARBA00022598"/>
    </source>
</evidence>
<accession>A0A7Y9U600</accession>
<dbReference type="GO" id="GO:0005737">
    <property type="term" value="C:cytoplasm"/>
    <property type="evidence" value="ECO:0007669"/>
    <property type="project" value="TreeGrafter"/>
</dbReference>
<feature type="domain" description="BPL/LPL catalytic" evidence="2">
    <location>
        <begin position="14"/>
        <end position="200"/>
    </location>
</feature>
<dbReference type="InterPro" id="IPR004143">
    <property type="entry name" value="BPL_LPL_catalytic"/>
</dbReference>
<organism evidence="3 4">
    <name type="scientific">Sphaerotilus montanus</name>
    <dbReference type="NCBI Taxonomy" id="522889"/>
    <lineage>
        <taxon>Bacteria</taxon>
        <taxon>Pseudomonadati</taxon>
        <taxon>Pseudomonadota</taxon>
        <taxon>Betaproteobacteria</taxon>
        <taxon>Burkholderiales</taxon>
        <taxon>Sphaerotilaceae</taxon>
        <taxon>Sphaerotilus</taxon>
    </lineage>
</organism>
<evidence type="ECO:0000259" key="2">
    <source>
        <dbReference type="PROSITE" id="PS51733"/>
    </source>
</evidence>
<dbReference type="CDD" id="cd16442">
    <property type="entry name" value="BPL"/>
    <property type="match status" value="1"/>
</dbReference>
<evidence type="ECO:0000313" key="4">
    <source>
        <dbReference type="Proteomes" id="UP000518288"/>
    </source>
</evidence>
<dbReference type="NCBIfam" id="TIGR00121">
    <property type="entry name" value="birA_ligase"/>
    <property type="match status" value="1"/>
</dbReference>
<dbReference type="PANTHER" id="PTHR12835">
    <property type="entry name" value="BIOTIN PROTEIN LIGASE"/>
    <property type="match status" value="1"/>
</dbReference>
<gene>
    <name evidence="3" type="ORF">BDD16_001082</name>
</gene>
<keyword evidence="4" id="KW-1185">Reference proteome</keyword>
<dbReference type="EMBL" id="JACCFH010000001">
    <property type="protein sequence ID" value="NYG32096.1"/>
    <property type="molecule type" value="Genomic_DNA"/>
</dbReference>
<evidence type="ECO:0000313" key="3">
    <source>
        <dbReference type="EMBL" id="NYG32096.1"/>
    </source>
</evidence>
<dbReference type="InterPro" id="IPR045864">
    <property type="entry name" value="aa-tRNA-synth_II/BPL/LPL"/>
</dbReference>
<dbReference type="PROSITE" id="PS51733">
    <property type="entry name" value="BPL_LPL_CATALYTIC"/>
    <property type="match status" value="1"/>
</dbReference>
<keyword evidence="1 3" id="KW-0436">Ligase</keyword>
<dbReference type="SUPFAM" id="SSF55681">
    <property type="entry name" value="Class II aaRS and biotin synthetases"/>
    <property type="match status" value="1"/>
</dbReference>
<reference evidence="3 4" key="1">
    <citation type="submission" date="2020-07" db="EMBL/GenBank/DDBJ databases">
        <title>Genomic Encyclopedia of Archaeal and Bacterial Type Strains, Phase II (KMG-II): from individual species to whole genera.</title>
        <authorList>
            <person name="Goeker M."/>
        </authorList>
    </citation>
    <scope>NUCLEOTIDE SEQUENCE [LARGE SCALE GENOMIC DNA]</scope>
    <source>
        <strain evidence="3 4">DSM 21226</strain>
    </source>
</reference>
<dbReference type="EC" id="6.3.4.15" evidence="3"/>
<dbReference type="PANTHER" id="PTHR12835:SF5">
    <property type="entry name" value="BIOTIN--PROTEIN LIGASE"/>
    <property type="match status" value="1"/>
</dbReference>
<sequence>MLHWDAETLWQDLEPQAPGLSIEVLAETDSTNTRLIERGRQGLDAPCLLVAERQRAGRGRLGRPWWSQPGQALTFSLGLKLAPADWSGLSLAVGLALAEALGDRIGLKWPNDLWLRGDDRKLGGILIEVTPLAEPGLRPGERWVVIGAGLNVAPLPETPQDPDTFRTGYACLQEFEPALTAPQVLHRVAGPLLRAVLAFESEGLSTLHARYAARDVLAGRSVQAGALTGVACGLSADGSLQVRDALGALHALHSGEVSVRPC</sequence>
<dbReference type="Gene3D" id="2.30.30.100">
    <property type="match status" value="1"/>
</dbReference>
<protein>
    <submittedName>
        <fullName evidence="3">BirA family biotin operon repressor/biotin-[acetyl-CoA-carboxylase] ligase</fullName>
        <ecNumber evidence="3">6.3.4.15</ecNumber>
    </submittedName>
</protein>
<proteinExistence type="predicted"/>
<dbReference type="InterPro" id="IPR004408">
    <property type="entry name" value="Biotin_CoA_COase_ligase"/>
</dbReference>
<dbReference type="Pfam" id="PF03099">
    <property type="entry name" value="BPL_LplA_LipB"/>
    <property type="match status" value="1"/>
</dbReference>
<dbReference type="GO" id="GO:0004077">
    <property type="term" value="F:biotin--[biotin carboxyl-carrier protein] ligase activity"/>
    <property type="evidence" value="ECO:0007669"/>
    <property type="project" value="UniProtKB-EC"/>
</dbReference>
<name>A0A7Y9U600_9BURK</name>
<dbReference type="Gene3D" id="3.30.930.10">
    <property type="entry name" value="Bira Bifunctional Protein, Domain 2"/>
    <property type="match status" value="1"/>
</dbReference>
<dbReference type="RefSeq" id="WP_179633022.1">
    <property type="nucleotide sequence ID" value="NZ_JACCFH010000001.1"/>
</dbReference>